<comment type="similarity">
    <text evidence="1">Belongs to the carotenoid/retinoid oxidoreductase family.</text>
</comment>
<dbReference type="GO" id="GO:0016491">
    <property type="term" value="F:oxidoreductase activity"/>
    <property type="evidence" value="ECO:0007669"/>
    <property type="project" value="UniProtKB-KW"/>
</dbReference>
<keyword evidence="2" id="KW-0560">Oxidoreductase</keyword>
<keyword evidence="4" id="KW-1133">Transmembrane helix</keyword>
<evidence type="ECO:0000256" key="3">
    <source>
        <dbReference type="SAM" id="MobiDB-lite"/>
    </source>
</evidence>
<dbReference type="InterPro" id="IPR036188">
    <property type="entry name" value="FAD/NAD-bd_sf"/>
</dbReference>
<dbReference type="PANTHER" id="PTHR43734:SF7">
    <property type="entry name" value="4,4'-DIAPONEUROSPORENE OXYGENASE"/>
    <property type="match status" value="1"/>
</dbReference>
<keyword evidence="4" id="KW-0812">Transmembrane</keyword>
<evidence type="ECO:0000256" key="4">
    <source>
        <dbReference type="SAM" id="Phobius"/>
    </source>
</evidence>
<dbReference type="KEGG" id="sand:H3309_05735"/>
<evidence type="ECO:0000256" key="2">
    <source>
        <dbReference type="ARBA" id="ARBA00023002"/>
    </source>
</evidence>
<protein>
    <submittedName>
        <fullName evidence="6">FAD-dependent oxidoreductase</fullName>
    </submittedName>
</protein>
<feature type="domain" description="Amine oxidase" evidence="5">
    <location>
        <begin position="13"/>
        <end position="486"/>
    </location>
</feature>
<dbReference type="RefSeq" id="WP_182297790.1">
    <property type="nucleotide sequence ID" value="NZ_CP059851.1"/>
</dbReference>
<dbReference type="InterPro" id="IPR054841">
    <property type="entry name" value="carotdesatCrtD"/>
</dbReference>
<dbReference type="PANTHER" id="PTHR43734">
    <property type="entry name" value="PHYTOENE DESATURASE"/>
    <property type="match status" value="1"/>
</dbReference>
<dbReference type="Pfam" id="PF01593">
    <property type="entry name" value="Amino_oxidase"/>
    <property type="match status" value="1"/>
</dbReference>
<dbReference type="Gene3D" id="3.50.50.60">
    <property type="entry name" value="FAD/NAD(P)-binding domain"/>
    <property type="match status" value="2"/>
</dbReference>
<gene>
    <name evidence="6" type="ORF">H3309_05735</name>
</gene>
<evidence type="ECO:0000313" key="7">
    <source>
        <dbReference type="Proteomes" id="UP000515292"/>
    </source>
</evidence>
<accession>A0A7G5IKS5</accession>
<evidence type="ECO:0000259" key="5">
    <source>
        <dbReference type="Pfam" id="PF01593"/>
    </source>
</evidence>
<dbReference type="SUPFAM" id="SSF51905">
    <property type="entry name" value="FAD/NAD(P)-binding domain"/>
    <property type="match status" value="1"/>
</dbReference>
<organism evidence="6 7">
    <name type="scientific">Sandaracinobacteroides saxicola</name>
    <dbReference type="NCBI Taxonomy" id="2759707"/>
    <lineage>
        <taxon>Bacteria</taxon>
        <taxon>Pseudomonadati</taxon>
        <taxon>Pseudomonadota</taxon>
        <taxon>Alphaproteobacteria</taxon>
        <taxon>Sphingomonadales</taxon>
        <taxon>Sphingosinicellaceae</taxon>
        <taxon>Sandaracinobacteroides</taxon>
    </lineage>
</organism>
<dbReference type="NCBIfam" id="NF045637">
    <property type="entry name" value="carotdesatCrtDProt"/>
    <property type="match status" value="1"/>
</dbReference>
<evidence type="ECO:0000313" key="6">
    <source>
        <dbReference type="EMBL" id="QMW23967.1"/>
    </source>
</evidence>
<evidence type="ECO:0000256" key="1">
    <source>
        <dbReference type="ARBA" id="ARBA00006046"/>
    </source>
</evidence>
<dbReference type="Proteomes" id="UP000515292">
    <property type="component" value="Chromosome"/>
</dbReference>
<keyword evidence="4" id="KW-0472">Membrane</keyword>
<reference evidence="6 7" key="1">
    <citation type="submission" date="2020-07" db="EMBL/GenBank/DDBJ databases">
        <title>Complete genome sequence for Sandaracinobacter sp. M6.</title>
        <authorList>
            <person name="Tang Y."/>
            <person name="Liu Q."/>
            <person name="Guo Z."/>
            <person name="Lei P."/>
            <person name="Huang B."/>
        </authorList>
    </citation>
    <scope>NUCLEOTIDE SEQUENCE [LARGE SCALE GENOMIC DNA]</scope>
    <source>
        <strain evidence="6 7">M6</strain>
    </source>
</reference>
<name>A0A7G5IKS5_9SPHN</name>
<dbReference type="EMBL" id="CP059851">
    <property type="protein sequence ID" value="QMW23967.1"/>
    <property type="molecule type" value="Genomic_DNA"/>
</dbReference>
<dbReference type="InterPro" id="IPR002937">
    <property type="entry name" value="Amino_oxidase"/>
</dbReference>
<feature type="transmembrane region" description="Helical" evidence="4">
    <location>
        <begin position="6"/>
        <end position="24"/>
    </location>
</feature>
<keyword evidence="7" id="KW-1185">Reference proteome</keyword>
<sequence length="515" mass="53602">MADDPVIVVGAGIGGLVSAALLAARGFRVTVVERAAGIGGKLRQLPVGTAMIDAGPTVFTMRWVFDAILDSLGLTLDSSLPLTRASLLARHAWPDGSTLDLHDDRARSADAIGAFAGAGAARGYQRFAHEAQAIYETLETPFLRGGCTSALGLTARIGLAGLPRLAGIRPHETLWRALGRHFADPRLRQLFARYATYSGASPFAAPATLMLIAHVEAMGVWRIAGGLHTLADLFARLATSHGATIRTSAETRAILTRDGRATGVELASGEQLHAATILVNADPQALAVGAIAGASRAVRPHRDRSLSALVTLHQAETAGFSLSHHNVFFSSDYGREFADLAAGRLPFAPTAYICAQDRAASADARTSAPERLQIIINAPARGDTHTLSEQELAACDTALQALLTRCDLHLTPMASAITTPTHFNSLFPATGGALYGRATHGMLAAFKRPGARTAIPGLYLTGGGCHPGAGVPMAALSGQQAVACILADRASTARSSRAAMPGGMSMPSPRTARTA</sequence>
<dbReference type="AlphaFoldDB" id="A0A7G5IKS5"/>
<proteinExistence type="inferred from homology"/>
<feature type="region of interest" description="Disordered" evidence="3">
    <location>
        <begin position="495"/>
        <end position="515"/>
    </location>
</feature>